<dbReference type="PROSITE" id="PS50262">
    <property type="entry name" value="G_PROTEIN_RECEP_F1_2"/>
    <property type="match status" value="1"/>
</dbReference>
<dbReference type="EMBL" id="KB632300">
    <property type="protein sequence ID" value="ERL91752.1"/>
    <property type="molecule type" value="Genomic_DNA"/>
</dbReference>
<evidence type="ECO:0000256" key="9">
    <source>
        <dbReference type="PROSITE-ProRule" id="PRU00339"/>
    </source>
</evidence>
<evidence type="ECO:0000256" key="2">
    <source>
        <dbReference type="ARBA" id="ARBA00010663"/>
    </source>
</evidence>
<feature type="repeat" description="TPR" evidence="9">
    <location>
        <begin position="335"/>
        <end position="368"/>
    </location>
</feature>
<feature type="transmembrane region" description="Helical" evidence="10">
    <location>
        <begin position="757"/>
        <end position="778"/>
    </location>
</feature>
<dbReference type="GO" id="GO:0061512">
    <property type="term" value="P:protein localization to cilium"/>
    <property type="evidence" value="ECO:0007669"/>
    <property type="project" value="TreeGrafter"/>
</dbReference>
<feature type="domain" description="G-protein coupled receptors family 1 profile" evidence="11">
    <location>
        <begin position="498"/>
        <end position="777"/>
    </location>
</feature>
<dbReference type="PROSITE" id="PS50005">
    <property type="entry name" value="TPR"/>
    <property type="match status" value="3"/>
</dbReference>
<accession>U4UFE7</accession>
<evidence type="ECO:0000256" key="1">
    <source>
        <dbReference type="ARBA" id="ARBA00004370"/>
    </source>
</evidence>
<organism evidence="12 13">
    <name type="scientific">Dendroctonus ponderosae</name>
    <name type="common">Mountain pine beetle</name>
    <dbReference type="NCBI Taxonomy" id="77166"/>
    <lineage>
        <taxon>Eukaryota</taxon>
        <taxon>Metazoa</taxon>
        <taxon>Ecdysozoa</taxon>
        <taxon>Arthropoda</taxon>
        <taxon>Hexapoda</taxon>
        <taxon>Insecta</taxon>
        <taxon>Pterygota</taxon>
        <taxon>Neoptera</taxon>
        <taxon>Endopterygota</taxon>
        <taxon>Coleoptera</taxon>
        <taxon>Polyphaga</taxon>
        <taxon>Cucujiformia</taxon>
        <taxon>Curculionidae</taxon>
        <taxon>Scolytinae</taxon>
        <taxon>Dendroctonus</taxon>
    </lineage>
</organism>
<evidence type="ECO:0000259" key="11">
    <source>
        <dbReference type="PROSITE" id="PS50262"/>
    </source>
</evidence>
<dbReference type="SMART" id="SM00028">
    <property type="entry name" value="TPR"/>
    <property type="match status" value="8"/>
</dbReference>
<feature type="transmembrane region" description="Helical" evidence="10">
    <location>
        <begin position="555"/>
        <end position="582"/>
    </location>
</feature>
<reference evidence="12 13" key="1">
    <citation type="journal article" date="2013" name="Genome Biol.">
        <title>Draft genome of the mountain pine beetle, Dendroctonus ponderosae Hopkins, a major forest pest.</title>
        <authorList>
            <person name="Keeling C.I."/>
            <person name="Yuen M.M."/>
            <person name="Liao N.Y."/>
            <person name="Docking T.R."/>
            <person name="Chan S.K."/>
            <person name="Taylor G.A."/>
            <person name="Palmquist D.L."/>
            <person name="Jackman S.D."/>
            <person name="Nguyen A."/>
            <person name="Li M."/>
            <person name="Henderson H."/>
            <person name="Janes J.K."/>
            <person name="Zhao Y."/>
            <person name="Pandoh P."/>
            <person name="Moore R."/>
            <person name="Sperling F.A."/>
            <person name="Huber D.P."/>
            <person name="Birol I."/>
            <person name="Jones S.J."/>
            <person name="Bohlmann J."/>
        </authorList>
    </citation>
    <scope>NUCLEOTIDE SEQUENCE</scope>
</reference>
<dbReference type="PRINTS" id="PR00237">
    <property type="entry name" value="GPCRRHODOPSN"/>
</dbReference>
<feature type="repeat" description="TPR" evidence="9">
    <location>
        <begin position="199"/>
        <end position="232"/>
    </location>
</feature>
<dbReference type="SUPFAM" id="SSF48452">
    <property type="entry name" value="TPR-like"/>
    <property type="match status" value="2"/>
</dbReference>
<evidence type="ECO:0000313" key="12">
    <source>
        <dbReference type="EMBL" id="ERL91752.1"/>
    </source>
</evidence>
<feature type="transmembrane region" description="Helical" evidence="10">
    <location>
        <begin position="721"/>
        <end position="745"/>
    </location>
</feature>
<comment type="similarity">
    <text evidence="2">Belongs to the G-protein coupled receptor 1 family.</text>
</comment>
<evidence type="ECO:0000256" key="6">
    <source>
        <dbReference type="ARBA" id="ARBA00022989"/>
    </source>
</evidence>
<dbReference type="Pfam" id="PF13432">
    <property type="entry name" value="TPR_16"/>
    <property type="match status" value="1"/>
</dbReference>
<dbReference type="Gene3D" id="1.20.1070.10">
    <property type="entry name" value="Rhodopsin 7-helix transmembrane proteins"/>
    <property type="match status" value="1"/>
</dbReference>
<feature type="transmembrane region" description="Helical" evidence="10">
    <location>
        <begin position="483"/>
        <end position="507"/>
    </location>
</feature>
<keyword evidence="6 10" id="KW-1133">Transmembrane helix</keyword>
<protein>
    <recommendedName>
        <fullName evidence="11">G-protein coupled receptors family 1 profile domain-containing protein</fullName>
    </recommendedName>
</protein>
<comment type="subcellular location">
    <subcellularLocation>
        <location evidence="1">Membrane</location>
    </subcellularLocation>
</comment>
<feature type="transmembrane region" description="Helical" evidence="10">
    <location>
        <begin position="602"/>
        <end position="622"/>
    </location>
</feature>
<dbReference type="CDD" id="cd14978">
    <property type="entry name" value="7tmA_FMRFamide_R-like"/>
    <property type="match status" value="1"/>
</dbReference>
<dbReference type="InterPro" id="IPR017452">
    <property type="entry name" value="GPCR_Rhodpsn_7TM"/>
</dbReference>
<feature type="transmembrane region" description="Helical" evidence="10">
    <location>
        <begin position="519"/>
        <end position="543"/>
    </location>
</feature>
<dbReference type="InterPro" id="IPR011990">
    <property type="entry name" value="TPR-like_helical_dom_sf"/>
</dbReference>
<dbReference type="PANTHER" id="PTHR44186">
    <property type="match status" value="1"/>
</dbReference>
<dbReference type="AlphaFoldDB" id="U4UFE7"/>
<dbReference type="GO" id="GO:0036064">
    <property type="term" value="C:ciliary basal body"/>
    <property type="evidence" value="ECO:0007669"/>
    <property type="project" value="TreeGrafter"/>
</dbReference>
<evidence type="ECO:0000256" key="3">
    <source>
        <dbReference type="ARBA" id="ARBA00022692"/>
    </source>
</evidence>
<gene>
    <name evidence="12" type="ORF">D910_09078</name>
</gene>
<evidence type="ECO:0000256" key="5">
    <source>
        <dbReference type="ARBA" id="ARBA00022803"/>
    </source>
</evidence>
<dbReference type="OrthoDB" id="5864054at2759"/>
<keyword evidence="5 9" id="KW-0802">TPR repeat</keyword>
<dbReference type="GO" id="GO:0008528">
    <property type="term" value="F:G protein-coupled peptide receptor activity"/>
    <property type="evidence" value="ECO:0007669"/>
    <property type="project" value="InterPro"/>
</dbReference>
<feature type="repeat" description="TPR" evidence="9">
    <location>
        <begin position="63"/>
        <end position="96"/>
    </location>
</feature>
<dbReference type="Pfam" id="PF10324">
    <property type="entry name" value="7TM_GPCR_Srw"/>
    <property type="match status" value="1"/>
</dbReference>
<keyword evidence="7 10" id="KW-0472">Membrane</keyword>
<dbReference type="PANTHER" id="PTHR44186:SF1">
    <property type="entry name" value="BARDET-BIEDL SYNDROME 4 PROTEIN"/>
    <property type="match status" value="1"/>
</dbReference>
<dbReference type="GO" id="GO:0016020">
    <property type="term" value="C:membrane"/>
    <property type="evidence" value="ECO:0007669"/>
    <property type="project" value="UniProtKB-SubCell"/>
</dbReference>
<evidence type="ECO:0000256" key="10">
    <source>
        <dbReference type="SAM" id="Phobius"/>
    </source>
</evidence>
<sequence>MLLNGKALSNSTKIGKQLAKDVGEFPPMEKLNWLIHLQHVRGEIASCKELINGEMARSHGKNEYAFFKQGVILKSQGNILEALDTFQKCLKLNQKNANILKEVASCLYEMGRYRLSLNALLEAEKLSKNPDWNLDYLIAKTYVKLGNSQKAKEYAHKSVKVGKQEESYALLIRLLVGEKDFASAIAVGNAAAEFCPDSVQLLTESGLLYLKTGQTQHAFERLSQALALDPACSKALLGIGCITHRHEDFEVALTKYKIAVLYEPESVALWNNIGLCFYSKQKYIAAISCLKRGLWISPLNWKILYNLALVHLATNQPASGFNFACAAVNLRPDVGDCFALLGYTLFELKDTENALRALKQALVLMPSDVSLLANGSLMLELLGFYEESEDFFNKFKVLIDEGHQVSNEILSLMDRLLVVQSSRAAEQPPGASVENSGTEQMKIRSQMQEDEVRRMSASNWTKAELEDCGGPLKIWATVYASEYHPYCAVVVCVLGIVSNCLNIMVLSRKDMASAPINRILTALAWADILLMLEYIPFTVYYKWDSQTKELTYNGAIFILFHIHVSQVLHTTSICLTLTLAVWRFLAIRFIEKNHVLCSHRRCTVAIYSSYVLPIFLCLPQYVTFKIESIDIEEEGVVYTLYRVGLSDTIENYKTLLKVNFWIYSIFLKLLPCLILIVISFWLIRTLFRAKRGRQMLKENNPLVLNGRQKKFERRADRTTRMLVVILFLFLLTELPQGLFALVIALEGKEFFLTCYQHYGEVMDICAILNGSVNFILYCSMNRMFRITFGQLFRNRILRRWAQPAASDTPTV</sequence>
<dbReference type="InterPro" id="IPR019427">
    <property type="entry name" value="7TM_GPCR_serpentine_rcpt_Srw"/>
</dbReference>
<dbReference type="InterPro" id="IPR000276">
    <property type="entry name" value="GPCR_Rhodpsn"/>
</dbReference>
<dbReference type="Proteomes" id="UP000030742">
    <property type="component" value="Unassembled WGS sequence"/>
</dbReference>
<dbReference type="Pfam" id="PF13181">
    <property type="entry name" value="TPR_8"/>
    <property type="match status" value="2"/>
</dbReference>
<dbReference type="STRING" id="77166.U4UFE7"/>
<dbReference type="GO" id="GO:0060271">
    <property type="term" value="P:cilium assembly"/>
    <property type="evidence" value="ECO:0007669"/>
    <property type="project" value="TreeGrafter"/>
</dbReference>
<dbReference type="SUPFAM" id="SSF81321">
    <property type="entry name" value="Family A G protein-coupled receptor-like"/>
    <property type="match status" value="1"/>
</dbReference>
<evidence type="ECO:0000313" key="13">
    <source>
        <dbReference type="Proteomes" id="UP000030742"/>
    </source>
</evidence>
<evidence type="ECO:0000256" key="4">
    <source>
        <dbReference type="ARBA" id="ARBA00022737"/>
    </source>
</evidence>
<comment type="similarity">
    <text evidence="8">Belongs to the BBS4 family.</text>
</comment>
<keyword evidence="4" id="KW-0677">Repeat</keyword>
<keyword evidence="3 10" id="KW-0812">Transmembrane</keyword>
<dbReference type="InterPro" id="IPR019734">
    <property type="entry name" value="TPR_rpt"/>
</dbReference>
<evidence type="ECO:0000256" key="8">
    <source>
        <dbReference type="ARBA" id="ARBA00023778"/>
    </source>
</evidence>
<evidence type="ECO:0000256" key="7">
    <source>
        <dbReference type="ARBA" id="ARBA00023136"/>
    </source>
</evidence>
<dbReference type="Gene3D" id="1.25.40.10">
    <property type="entry name" value="Tetratricopeptide repeat domain"/>
    <property type="match status" value="2"/>
</dbReference>
<feature type="transmembrane region" description="Helical" evidence="10">
    <location>
        <begin position="660"/>
        <end position="683"/>
    </location>
</feature>
<proteinExistence type="inferred from homology"/>
<name>U4UFE7_DENPD</name>